<comment type="caution">
    <text evidence="1">The sequence shown here is derived from an EMBL/GenBank/DDBJ whole genome shotgun (WGS) entry which is preliminary data.</text>
</comment>
<name>A0A9X5KXS0_PSEMA</name>
<organism evidence="1 2">
    <name type="scientific">Pseudomonas marginalis</name>
    <name type="common">Pseudomonas panacis</name>
    <dbReference type="NCBI Taxonomy" id="298"/>
    <lineage>
        <taxon>Bacteria</taxon>
        <taxon>Pseudomonadati</taxon>
        <taxon>Pseudomonadota</taxon>
        <taxon>Gammaproteobacteria</taxon>
        <taxon>Pseudomonadales</taxon>
        <taxon>Pseudomonadaceae</taxon>
        <taxon>Pseudomonas</taxon>
    </lineage>
</organism>
<sequence>MSPSMTLDPQRFFYAAPALPSQPSNHMRPEKAEKTPYLASLGRNLYDAIEYVDPVTKDFSISTPSALLKQRVGDWDDVSRSKKERQASLLKANEIIKSFDQNGNHQIDGAQLYMNRRAVHSVSELTKPGSELEKLYEYLIPKD</sequence>
<gene>
    <name evidence="1" type="ORF">AO064_23210</name>
</gene>
<protein>
    <submittedName>
        <fullName evidence="1">Uncharacterized protein</fullName>
    </submittedName>
</protein>
<dbReference type="AlphaFoldDB" id="A0A9X5KXS0"/>
<dbReference type="Proteomes" id="UP000077563">
    <property type="component" value="Unassembled WGS sequence"/>
</dbReference>
<proteinExistence type="predicted"/>
<dbReference type="RefSeq" id="WP_064052889.1">
    <property type="nucleotide sequence ID" value="NZ_LKEG01000027.1"/>
</dbReference>
<evidence type="ECO:0000313" key="2">
    <source>
        <dbReference type="Proteomes" id="UP000077563"/>
    </source>
</evidence>
<evidence type="ECO:0000313" key="1">
    <source>
        <dbReference type="EMBL" id="OAJ49831.1"/>
    </source>
</evidence>
<reference evidence="1 2" key="1">
    <citation type="submission" date="2015-09" db="EMBL/GenBank/DDBJ databases">
        <title>Genome sequence of Pseudomonas marginalis ICMP 3553.</title>
        <authorList>
            <person name="Visnovsky S."/>
            <person name="Lu A."/>
            <person name="Panda P."/>
            <person name="Pitman A."/>
        </authorList>
    </citation>
    <scope>NUCLEOTIDE SEQUENCE [LARGE SCALE GENOMIC DNA]</scope>
    <source>
        <strain evidence="1 2">ICMP 3553</strain>
    </source>
</reference>
<accession>A0A9X5KXS0</accession>
<dbReference type="EMBL" id="LKEG01000027">
    <property type="protein sequence ID" value="OAJ49831.1"/>
    <property type="molecule type" value="Genomic_DNA"/>
</dbReference>